<proteinExistence type="predicted"/>
<organism evidence="1 2">
    <name type="scientific">Boeremia exigua</name>
    <dbReference type="NCBI Taxonomy" id="749465"/>
    <lineage>
        <taxon>Eukaryota</taxon>
        <taxon>Fungi</taxon>
        <taxon>Dikarya</taxon>
        <taxon>Ascomycota</taxon>
        <taxon>Pezizomycotina</taxon>
        <taxon>Dothideomycetes</taxon>
        <taxon>Pleosporomycetidae</taxon>
        <taxon>Pleosporales</taxon>
        <taxon>Pleosporineae</taxon>
        <taxon>Didymellaceae</taxon>
        <taxon>Boeremia</taxon>
    </lineage>
</organism>
<keyword evidence="2" id="KW-1185">Reference proteome</keyword>
<evidence type="ECO:0000313" key="2">
    <source>
        <dbReference type="Proteomes" id="UP001153331"/>
    </source>
</evidence>
<sequence length="81" mass="9271">MPHPNRRLRINTQTQPVDPLEQRFSSPSLVPGMGIMSLLSMLLNIEEKSYDQQFSPRRASFPRSNYPRIVITPASDSRITT</sequence>
<dbReference type="EMBL" id="JAPHNI010000450">
    <property type="protein sequence ID" value="KAJ8110953.1"/>
    <property type="molecule type" value="Genomic_DNA"/>
</dbReference>
<name>A0ACC2I740_9PLEO</name>
<dbReference type="Proteomes" id="UP001153331">
    <property type="component" value="Unassembled WGS sequence"/>
</dbReference>
<accession>A0ACC2I740</accession>
<gene>
    <name evidence="1" type="ORF">OPT61_g6332</name>
</gene>
<protein>
    <submittedName>
        <fullName evidence="1">Uncharacterized protein</fullName>
    </submittedName>
</protein>
<comment type="caution">
    <text evidence="1">The sequence shown here is derived from an EMBL/GenBank/DDBJ whole genome shotgun (WGS) entry which is preliminary data.</text>
</comment>
<reference evidence="1" key="1">
    <citation type="submission" date="2022-11" db="EMBL/GenBank/DDBJ databases">
        <title>Genome Sequence of Boeremia exigua.</title>
        <authorList>
            <person name="Buettner E."/>
        </authorList>
    </citation>
    <scope>NUCLEOTIDE SEQUENCE</scope>
    <source>
        <strain evidence="1">CU02</strain>
    </source>
</reference>
<evidence type="ECO:0000313" key="1">
    <source>
        <dbReference type="EMBL" id="KAJ8110953.1"/>
    </source>
</evidence>